<proteinExistence type="inferred from homology"/>
<dbReference type="HAMAP" id="MF_00528">
    <property type="entry name" value="Maf"/>
    <property type="match status" value="1"/>
</dbReference>
<dbReference type="GO" id="GO:0005737">
    <property type="term" value="C:cytoplasm"/>
    <property type="evidence" value="ECO:0007669"/>
    <property type="project" value="UniProtKB-SubCell"/>
</dbReference>
<comment type="caution">
    <text evidence="3">Lacks conserved residue(s) required for the propagation of feature annotation.</text>
</comment>
<evidence type="ECO:0000256" key="1">
    <source>
        <dbReference type="ARBA" id="ARBA00001968"/>
    </source>
</evidence>
<dbReference type="Pfam" id="PF02545">
    <property type="entry name" value="Maf"/>
    <property type="match status" value="1"/>
</dbReference>
<evidence type="ECO:0000256" key="2">
    <source>
        <dbReference type="ARBA" id="ARBA00022801"/>
    </source>
</evidence>
<dbReference type="EMBL" id="VSIX01000069">
    <property type="protein sequence ID" value="TYB30830.1"/>
    <property type="molecule type" value="Genomic_DNA"/>
</dbReference>
<comment type="function">
    <text evidence="3">Nucleoside triphosphate pyrophosphatase that hydrolyzes dTTP and UTP. May have a dual role in cell division arrest and in preventing the incorporation of modified nucleotides into cellular nucleic acids.</text>
</comment>
<protein>
    <recommendedName>
        <fullName evidence="3">dTTP/UTP pyrophosphatase</fullName>
        <shortName evidence="3">dTTPase/UTPase</shortName>
        <ecNumber evidence="3">3.6.1.9</ecNumber>
    </recommendedName>
    <alternativeName>
        <fullName evidence="3">Nucleoside triphosphate pyrophosphatase</fullName>
    </alternativeName>
    <alternativeName>
        <fullName evidence="3">Nucleotide pyrophosphatase</fullName>
        <shortName evidence="3">Nucleotide PPase</shortName>
    </alternativeName>
</protein>
<dbReference type="InterPro" id="IPR029001">
    <property type="entry name" value="ITPase-like_fam"/>
</dbReference>
<dbReference type="Gene3D" id="3.90.950.10">
    <property type="match status" value="1"/>
</dbReference>
<feature type="active site" description="Proton acceptor" evidence="3">
    <location>
        <position position="85"/>
    </location>
</feature>
<comment type="cofactor">
    <cofactor evidence="1 3">
        <name>a divalent metal cation</name>
        <dbReference type="ChEBI" id="CHEBI:60240"/>
    </cofactor>
</comment>
<reference evidence="4" key="1">
    <citation type="submission" date="2019-08" db="EMBL/GenBank/DDBJ databases">
        <title>Genomic characterization of a novel candidate phylum (ARYD3) from a high temperature, high salinity tertiary oil reservoir in north central Oklahoma, USA.</title>
        <authorList>
            <person name="Youssef N.H."/>
            <person name="Yadav A."/>
            <person name="Elshahed M.S."/>
        </authorList>
    </citation>
    <scope>NUCLEOTIDE SEQUENCE [LARGE SCALE GENOMIC DNA]</scope>
    <source>
        <strain evidence="4">ARYD3</strain>
    </source>
</reference>
<feature type="site" description="Important for substrate specificity" evidence="3">
    <location>
        <position position="86"/>
    </location>
</feature>
<keyword evidence="3" id="KW-0963">Cytoplasm</keyword>
<keyword evidence="5" id="KW-1185">Reference proteome</keyword>
<dbReference type="PIRSF" id="PIRSF006305">
    <property type="entry name" value="Maf"/>
    <property type="match status" value="1"/>
</dbReference>
<evidence type="ECO:0000313" key="4">
    <source>
        <dbReference type="EMBL" id="TYB30830.1"/>
    </source>
</evidence>
<gene>
    <name evidence="4" type="primary">maf</name>
    <name evidence="4" type="ORF">FXF47_07270</name>
</gene>
<accession>A0A5D0MHC2</accession>
<evidence type="ECO:0000313" key="5">
    <source>
        <dbReference type="Proteomes" id="UP000324143"/>
    </source>
</evidence>
<comment type="caution">
    <text evidence="4">The sequence shown here is derived from an EMBL/GenBank/DDBJ whole genome shotgun (WGS) entry which is preliminary data.</text>
</comment>
<feature type="site" description="Important for substrate specificity" evidence="3">
    <location>
        <position position="25"/>
    </location>
</feature>
<dbReference type="InterPro" id="IPR003697">
    <property type="entry name" value="Maf-like"/>
</dbReference>
<dbReference type="NCBIfam" id="TIGR00172">
    <property type="entry name" value="maf"/>
    <property type="match status" value="1"/>
</dbReference>
<dbReference type="PANTHER" id="PTHR43213">
    <property type="entry name" value="BIFUNCTIONAL DTTP/UTP PYROPHOSPHATASE/METHYLTRANSFERASE PROTEIN-RELATED"/>
    <property type="match status" value="1"/>
</dbReference>
<evidence type="ECO:0000256" key="3">
    <source>
        <dbReference type="HAMAP-Rule" id="MF_00528"/>
    </source>
</evidence>
<dbReference type="CDD" id="cd00555">
    <property type="entry name" value="Maf"/>
    <property type="match status" value="1"/>
</dbReference>
<dbReference type="SUPFAM" id="SSF52972">
    <property type="entry name" value="ITPase-like"/>
    <property type="match status" value="1"/>
</dbReference>
<dbReference type="Proteomes" id="UP000324143">
    <property type="component" value="Unassembled WGS sequence"/>
</dbReference>
<comment type="similarity">
    <text evidence="3">Belongs to the Maf family. YhdE subfamily.</text>
</comment>
<dbReference type="GO" id="GO:0036218">
    <property type="term" value="F:dTTP diphosphatase activity"/>
    <property type="evidence" value="ECO:0007669"/>
    <property type="project" value="RHEA"/>
</dbReference>
<comment type="catalytic activity">
    <reaction evidence="3">
        <text>dTTP + H2O = dTMP + diphosphate + H(+)</text>
        <dbReference type="Rhea" id="RHEA:28534"/>
        <dbReference type="ChEBI" id="CHEBI:15377"/>
        <dbReference type="ChEBI" id="CHEBI:15378"/>
        <dbReference type="ChEBI" id="CHEBI:33019"/>
        <dbReference type="ChEBI" id="CHEBI:37568"/>
        <dbReference type="ChEBI" id="CHEBI:63528"/>
        <dbReference type="EC" id="3.6.1.9"/>
    </reaction>
</comment>
<feature type="site" description="Important for substrate specificity" evidence="3">
    <location>
        <position position="167"/>
    </location>
</feature>
<organism evidence="4 5">
    <name type="scientific">Candidatus Mcinerneyibacterium aminivorans</name>
    <dbReference type="NCBI Taxonomy" id="2703815"/>
    <lineage>
        <taxon>Bacteria</taxon>
        <taxon>Candidatus Macinerneyibacteriota</taxon>
        <taxon>Candidatus Mcinerneyibacteria</taxon>
        <taxon>Candidatus Mcinerneyibacteriales</taxon>
        <taxon>Candidatus Mcinerneyibacteriaceae</taxon>
        <taxon>Candidatus Mcinerneyibacterium</taxon>
    </lineage>
</organism>
<dbReference type="PANTHER" id="PTHR43213:SF5">
    <property type="entry name" value="BIFUNCTIONAL DTTP_UTP PYROPHOSPHATASE_METHYLTRANSFERASE PROTEIN-RELATED"/>
    <property type="match status" value="1"/>
</dbReference>
<comment type="subcellular location">
    <subcellularLocation>
        <location evidence="3">Cytoplasm</location>
    </subcellularLocation>
</comment>
<comment type="catalytic activity">
    <reaction evidence="3">
        <text>UTP + H2O = UMP + diphosphate + H(+)</text>
        <dbReference type="Rhea" id="RHEA:29395"/>
        <dbReference type="ChEBI" id="CHEBI:15377"/>
        <dbReference type="ChEBI" id="CHEBI:15378"/>
        <dbReference type="ChEBI" id="CHEBI:33019"/>
        <dbReference type="ChEBI" id="CHEBI:46398"/>
        <dbReference type="ChEBI" id="CHEBI:57865"/>
        <dbReference type="EC" id="3.6.1.9"/>
    </reaction>
</comment>
<sequence>MMALLPSYWKAKMSNRFILGSSSPRRKKIFEKLGLNFRRVFPQIDEEKFDRNENPSDFVKKISYEKLKEIESKNTFKDEIVVTSDTVVYLNHIITKPDSFKEAYQMLKKLSGNTHHVLSGVSVKKGDRIVGFCEKTEVTFMKLSDAEIKNYLKREQYSDKAGGYAIQGLGGFLIEKIKGDYYNIVGFPVNRFIKVLKKSFDVDLI</sequence>
<name>A0A5D0MHC2_9BACT</name>
<keyword evidence="3" id="KW-0546">Nucleotide metabolism</keyword>
<dbReference type="GO" id="GO:0009117">
    <property type="term" value="P:nucleotide metabolic process"/>
    <property type="evidence" value="ECO:0007669"/>
    <property type="project" value="UniProtKB-KW"/>
</dbReference>
<keyword evidence="2 3" id="KW-0378">Hydrolase</keyword>
<dbReference type="GO" id="GO:0036221">
    <property type="term" value="F:UTP diphosphatase activity"/>
    <property type="evidence" value="ECO:0007669"/>
    <property type="project" value="RHEA"/>
</dbReference>
<dbReference type="EC" id="3.6.1.9" evidence="3"/>
<dbReference type="AlphaFoldDB" id="A0A5D0MHC2"/>